<dbReference type="GO" id="GO:0003677">
    <property type="term" value="F:DNA binding"/>
    <property type="evidence" value="ECO:0007669"/>
    <property type="project" value="UniProtKB-UniRule"/>
</dbReference>
<keyword evidence="6" id="KW-0678">Repressor</keyword>
<dbReference type="Gene3D" id="3.30.930.10">
    <property type="entry name" value="Bira Bifunctional Protein, Domain 2"/>
    <property type="match status" value="1"/>
</dbReference>
<dbReference type="SUPFAM" id="SSF46785">
    <property type="entry name" value="Winged helix' DNA-binding domain"/>
    <property type="match status" value="1"/>
</dbReference>
<comment type="function">
    <text evidence="6">Acts both as a biotin--[acetyl-CoA-carboxylase] ligase and a repressor.</text>
</comment>
<accession>A0A932CPY7</accession>
<dbReference type="InterPro" id="IPR045864">
    <property type="entry name" value="aa-tRNA-synth_II/BPL/LPL"/>
</dbReference>
<dbReference type="CDD" id="cd00090">
    <property type="entry name" value="HTH_ARSR"/>
    <property type="match status" value="1"/>
</dbReference>
<keyword evidence="6" id="KW-0804">Transcription</keyword>
<comment type="caution">
    <text evidence="8">The sequence shown here is derived from an EMBL/GenBank/DDBJ whole genome shotgun (WGS) entry which is preliminary data.</text>
</comment>
<comment type="similarity">
    <text evidence="6">Belongs to the biotin--protein ligase family.</text>
</comment>
<name>A0A932CPY7_UNCTE</name>
<feature type="binding site" evidence="6">
    <location>
        <position position="187"/>
    </location>
    <ligand>
        <name>biotin</name>
        <dbReference type="ChEBI" id="CHEBI:57586"/>
    </ligand>
</feature>
<dbReference type="GO" id="GO:0005524">
    <property type="term" value="F:ATP binding"/>
    <property type="evidence" value="ECO:0007669"/>
    <property type="project" value="UniProtKB-UniRule"/>
</dbReference>
<evidence type="ECO:0000313" key="9">
    <source>
        <dbReference type="Proteomes" id="UP000769766"/>
    </source>
</evidence>
<feature type="binding site" evidence="6">
    <location>
        <begin position="92"/>
        <end position="94"/>
    </location>
    <ligand>
        <name>biotin</name>
        <dbReference type="ChEBI" id="CHEBI:57586"/>
    </ligand>
</feature>
<sequence>MAKEEDQVLELLLREKDYLSGETIAERLGVSRAAVWKRIRSLRKAGFVVEAQPKRGYRLLHCPDLLWPARIGQILDTEIIGREIVYFPVIDSTNLYAKKLATNGAAEGTLVIAEDQTRGRGRMGRSWLSPAGKSLLFSIILRPSLPPSEIFRLTILSAWAVARAIASQTPLTPQIKWPNDILLQGCKVGGILIEFAADPDQVIFAVVGIGLNVNFDPAAYAELSGMATSLAREIGQEVDRLGILAALLRELDRGYRILLEDPKEGFERIRAEWQASLAILGRQVRVICGEEVQEGLAEEVDEHGALILRDTEGKRRVIYTGDVSLRF</sequence>
<dbReference type="Gene3D" id="2.30.30.100">
    <property type="match status" value="1"/>
</dbReference>
<keyword evidence="6" id="KW-0805">Transcription regulation</keyword>
<dbReference type="InterPro" id="IPR008988">
    <property type="entry name" value="Transcriptional_repressor_C"/>
</dbReference>
<feature type="binding site" evidence="6">
    <location>
        <position position="116"/>
    </location>
    <ligand>
        <name>biotin</name>
        <dbReference type="ChEBI" id="CHEBI:57586"/>
    </ligand>
</feature>
<dbReference type="GO" id="GO:0005737">
    <property type="term" value="C:cytoplasm"/>
    <property type="evidence" value="ECO:0007669"/>
    <property type="project" value="TreeGrafter"/>
</dbReference>
<dbReference type="InterPro" id="IPR004408">
    <property type="entry name" value="Biotin_CoA_COase_ligase"/>
</dbReference>
<dbReference type="CDD" id="cd16442">
    <property type="entry name" value="BPL"/>
    <property type="match status" value="1"/>
</dbReference>
<dbReference type="InterPro" id="IPR036388">
    <property type="entry name" value="WH-like_DNA-bd_sf"/>
</dbReference>
<organism evidence="8 9">
    <name type="scientific">Tectimicrobiota bacterium</name>
    <dbReference type="NCBI Taxonomy" id="2528274"/>
    <lineage>
        <taxon>Bacteria</taxon>
        <taxon>Pseudomonadati</taxon>
        <taxon>Nitrospinota/Tectimicrobiota group</taxon>
        <taxon>Candidatus Tectimicrobiota</taxon>
    </lineage>
</organism>
<dbReference type="Pfam" id="PF02237">
    <property type="entry name" value="BPL_C"/>
    <property type="match status" value="1"/>
</dbReference>
<gene>
    <name evidence="6" type="primary">birA</name>
    <name evidence="8" type="ORF">HYY20_09620</name>
</gene>
<evidence type="ECO:0000256" key="6">
    <source>
        <dbReference type="HAMAP-Rule" id="MF_00978"/>
    </source>
</evidence>
<dbReference type="SUPFAM" id="SSF55681">
    <property type="entry name" value="Class II aaRS and biotin synthetases"/>
    <property type="match status" value="1"/>
</dbReference>
<dbReference type="InterPro" id="IPR030855">
    <property type="entry name" value="Bifunct_BirA"/>
</dbReference>
<reference evidence="8" key="1">
    <citation type="submission" date="2020-07" db="EMBL/GenBank/DDBJ databases">
        <title>Huge and variable diversity of episymbiotic CPR bacteria and DPANN archaea in groundwater ecosystems.</title>
        <authorList>
            <person name="He C.Y."/>
            <person name="Keren R."/>
            <person name="Whittaker M."/>
            <person name="Farag I.F."/>
            <person name="Doudna J."/>
            <person name="Cate J.H.D."/>
            <person name="Banfield J.F."/>
        </authorList>
    </citation>
    <scope>NUCLEOTIDE SEQUENCE</scope>
    <source>
        <strain evidence="8">NC_groundwater_672_Ag_B-0.1um_62_36</strain>
    </source>
</reference>
<keyword evidence="2 6" id="KW-0547">Nucleotide-binding</keyword>
<dbReference type="SUPFAM" id="SSF50037">
    <property type="entry name" value="C-terminal domain of transcriptional repressors"/>
    <property type="match status" value="1"/>
</dbReference>
<dbReference type="InterPro" id="IPR036390">
    <property type="entry name" value="WH_DNA-bd_sf"/>
</dbReference>
<keyword evidence="4 6" id="KW-0092">Biotin</keyword>
<evidence type="ECO:0000259" key="7">
    <source>
        <dbReference type="PROSITE" id="PS51733"/>
    </source>
</evidence>
<dbReference type="Proteomes" id="UP000769766">
    <property type="component" value="Unassembled WGS sequence"/>
</dbReference>
<dbReference type="GO" id="GO:0004077">
    <property type="term" value="F:biotin--[biotin carboxyl-carrier protein] ligase activity"/>
    <property type="evidence" value="ECO:0007669"/>
    <property type="project" value="UniProtKB-UniRule"/>
</dbReference>
<feature type="DNA-binding region" description="H-T-H motif" evidence="6">
    <location>
        <begin position="21"/>
        <end position="40"/>
    </location>
</feature>
<evidence type="ECO:0000313" key="8">
    <source>
        <dbReference type="EMBL" id="MBI2877126.1"/>
    </source>
</evidence>
<dbReference type="Gene3D" id="1.10.10.10">
    <property type="entry name" value="Winged helix-like DNA-binding domain superfamily/Winged helix DNA-binding domain"/>
    <property type="match status" value="1"/>
</dbReference>
<dbReference type="EC" id="6.3.4.15" evidence="6"/>
<evidence type="ECO:0000256" key="4">
    <source>
        <dbReference type="ARBA" id="ARBA00023267"/>
    </source>
</evidence>
<dbReference type="AlphaFoldDB" id="A0A932CPY7"/>
<evidence type="ECO:0000256" key="3">
    <source>
        <dbReference type="ARBA" id="ARBA00022840"/>
    </source>
</evidence>
<dbReference type="PANTHER" id="PTHR12835">
    <property type="entry name" value="BIOTIN PROTEIN LIGASE"/>
    <property type="match status" value="1"/>
</dbReference>
<comment type="catalytic activity">
    <reaction evidence="5 6">
        <text>biotin + L-lysyl-[protein] + ATP = N(6)-biotinyl-L-lysyl-[protein] + AMP + diphosphate + H(+)</text>
        <dbReference type="Rhea" id="RHEA:11756"/>
        <dbReference type="Rhea" id="RHEA-COMP:9752"/>
        <dbReference type="Rhea" id="RHEA-COMP:10505"/>
        <dbReference type="ChEBI" id="CHEBI:15378"/>
        <dbReference type="ChEBI" id="CHEBI:29969"/>
        <dbReference type="ChEBI" id="CHEBI:30616"/>
        <dbReference type="ChEBI" id="CHEBI:33019"/>
        <dbReference type="ChEBI" id="CHEBI:57586"/>
        <dbReference type="ChEBI" id="CHEBI:83144"/>
        <dbReference type="ChEBI" id="CHEBI:456215"/>
        <dbReference type="EC" id="6.3.4.15"/>
    </reaction>
</comment>
<dbReference type="Pfam" id="PF03099">
    <property type="entry name" value="BPL_LplA_LipB"/>
    <property type="match status" value="1"/>
</dbReference>
<evidence type="ECO:0000256" key="2">
    <source>
        <dbReference type="ARBA" id="ARBA00022741"/>
    </source>
</evidence>
<keyword evidence="3 6" id="KW-0067">ATP-binding</keyword>
<keyword evidence="6" id="KW-0238">DNA-binding</keyword>
<dbReference type="EMBL" id="JACPRF010000288">
    <property type="protein sequence ID" value="MBI2877126.1"/>
    <property type="molecule type" value="Genomic_DNA"/>
</dbReference>
<feature type="domain" description="BPL/LPL catalytic" evidence="7">
    <location>
        <begin position="69"/>
        <end position="259"/>
    </location>
</feature>
<feature type="binding site" evidence="6">
    <location>
        <begin position="120"/>
        <end position="122"/>
    </location>
    <ligand>
        <name>biotin</name>
        <dbReference type="ChEBI" id="CHEBI:57586"/>
    </ligand>
</feature>
<dbReference type="HAMAP" id="MF_00978">
    <property type="entry name" value="Bifunct_BirA"/>
    <property type="match status" value="1"/>
</dbReference>
<dbReference type="Pfam" id="PF08279">
    <property type="entry name" value="HTH_11"/>
    <property type="match status" value="1"/>
</dbReference>
<dbReference type="NCBIfam" id="TIGR00121">
    <property type="entry name" value="birA_ligase"/>
    <property type="match status" value="1"/>
</dbReference>
<protein>
    <recommendedName>
        <fullName evidence="6">Bifunctional ligase/repressor BirA</fullName>
    </recommendedName>
    <alternativeName>
        <fullName evidence="6">Biotin--[acetyl-CoA-carboxylase] ligase</fullName>
        <ecNumber evidence="6">6.3.4.15</ecNumber>
    </alternativeName>
    <alternativeName>
        <fullName evidence="6">Biotin--protein ligase</fullName>
    </alternativeName>
    <alternativeName>
        <fullName evidence="6">Biotin-[acetyl-CoA carboxylase] synthetase</fullName>
    </alternativeName>
</protein>
<dbReference type="InterPro" id="IPR013196">
    <property type="entry name" value="HTH_11"/>
</dbReference>
<dbReference type="GO" id="GO:0006355">
    <property type="term" value="P:regulation of DNA-templated transcription"/>
    <property type="evidence" value="ECO:0007669"/>
    <property type="project" value="UniProtKB-UniRule"/>
</dbReference>
<dbReference type="InterPro" id="IPR003142">
    <property type="entry name" value="BPL_C"/>
</dbReference>
<evidence type="ECO:0000256" key="5">
    <source>
        <dbReference type="ARBA" id="ARBA00047846"/>
    </source>
</evidence>
<evidence type="ECO:0000256" key="1">
    <source>
        <dbReference type="ARBA" id="ARBA00022598"/>
    </source>
</evidence>
<dbReference type="InterPro" id="IPR004143">
    <property type="entry name" value="BPL_LPL_catalytic"/>
</dbReference>
<keyword evidence="1 6" id="KW-0436">Ligase</keyword>
<dbReference type="PROSITE" id="PS51733">
    <property type="entry name" value="BPL_LPL_CATALYTIC"/>
    <property type="match status" value="1"/>
</dbReference>
<dbReference type="InterPro" id="IPR011991">
    <property type="entry name" value="ArsR-like_HTH"/>
</dbReference>
<dbReference type="PANTHER" id="PTHR12835:SF5">
    <property type="entry name" value="BIOTIN--PROTEIN LIGASE"/>
    <property type="match status" value="1"/>
</dbReference>
<proteinExistence type="inferred from homology"/>